<protein>
    <submittedName>
        <fullName evidence="8">Sigma 54-interacting transcriptional regulator</fullName>
    </submittedName>
</protein>
<evidence type="ECO:0000259" key="7">
    <source>
        <dbReference type="PROSITE" id="PS50045"/>
    </source>
</evidence>
<organism evidence="8 9">
    <name type="scientific">Paludibaculum fermentans</name>
    <dbReference type="NCBI Taxonomy" id="1473598"/>
    <lineage>
        <taxon>Bacteria</taxon>
        <taxon>Pseudomonadati</taxon>
        <taxon>Acidobacteriota</taxon>
        <taxon>Terriglobia</taxon>
        <taxon>Bryobacterales</taxon>
        <taxon>Bryobacteraceae</taxon>
        <taxon>Paludibaculum</taxon>
    </lineage>
</organism>
<dbReference type="InterPro" id="IPR058031">
    <property type="entry name" value="AAA_lid_NorR"/>
</dbReference>
<dbReference type="FunFam" id="3.40.50.300:FF:000006">
    <property type="entry name" value="DNA-binding transcriptional regulator NtrC"/>
    <property type="match status" value="1"/>
</dbReference>
<dbReference type="InterPro" id="IPR025662">
    <property type="entry name" value="Sigma_54_int_dom_ATP-bd_1"/>
</dbReference>
<dbReference type="KEGG" id="pfer:IRI77_04435"/>
<dbReference type="SMART" id="SM00382">
    <property type="entry name" value="AAA"/>
    <property type="match status" value="1"/>
</dbReference>
<dbReference type="InterPro" id="IPR009057">
    <property type="entry name" value="Homeodomain-like_sf"/>
</dbReference>
<dbReference type="InterPro" id="IPR002197">
    <property type="entry name" value="HTH_Fis"/>
</dbReference>
<dbReference type="Gene3D" id="3.40.50.300">
    <property type="entry name" value="P-loop containing nucleotide triphosphate hydrolases"/>
    <property type="match status" value="1"/>
</dbReference>
<reference evidence="8 9" key="1">
    <citation type="submission" date="2020-10" db="EMBL/GenBank/DDBJ databases">
        <title>Complete genome sequence of Paludibaculum fermentans P105T, a facultatively anaerobic acidobacterium capable of dissimilatory Fe(III) reduction.</title>
        <authorList>
            <person name="Dedysh S.N."/>
            <person name="Beletsky A.V."/>
            <person name="Kulichevskaya I.S."/>
            <person name="Mardanov A.V."/>
            <person name="Ravin N.V."/>
        </authorList>
    </citation>
    <scope>NUCLEOTIDE SEQUENCE [LARGE SCALE GENOMIC DNA]</scope>
    <source>
        <strain evidence="8 9">P105</strain>
    </source>
</reference>
<dbReference type="Pfam" id="PF25601">
    <property type="entry name" value="AAA_lid_14"/>
    <property type="match status" value="1"/>
</dbReference>
<evidence type="ECO:0000256" key="6">
    <source>
        <dbReference type="ARBA" id="ARBA00023163"/>
    </source>
</evidence>
<dbReference type="SUPFAM" id="SSF46689">
    <property type="entry name" value="Homeodomain-like"/>
    <property type="match status" value="1"/>
</dbReference>
<dbReference type="InterPro" id="IPR025943">
    <property type="entry name" value="Sigma_54_int_dom_ATP-bd_2"/>
</dbReference>
<keyword evidence="9" id="KW-1185">Reference proteome</keyword>
<dbReference type="Proteomes" id="UP000593892">
    <property type="component" value="Chromosome"/>
</dbReference>
<evidence type="ECO:0000256" key="3">
    <source>
        <dbReference type="ARBA" id="ARBA00023015"/>
    </source>
</evidence>
<dbReference type="PROSITE" id="PS00676">
    <property type="entry name" value="SIGMA54_INTERACT_2"/>
    <property type="match status" value="1"/>
</dbReference>
<dbReference type="InterPro" id="IPR003593">
    <property type="entry name" value="AAA+_ATPase"/>
</dbReference>
<dbReference type="GO" id="GO:0005524">
    <property type="term" value="F:ATP binding"/>
    <property type="evidence" value="ECO:0007669"/>
    <property type="project" value="UniProtKB-KW"/>
</dbReference>
<dbReference type="PANTHER" id="PTHR32071:SF123">
    <property type="entry name" value="DNA-BINDING TRANSCRIPTIONAL ACTIVATOR HYFR-RELATED"/>
    <property type="match status" value="1"/>
</dbReference>
<evidence type="ECO:0000256" key="4">
    <source>
        <dbReference type="ARBA" id="ARBA00023125"/>
    </source>
</evidence>
<dbReference type="PANTHER" id="PTHR32071">
    <property type="entry name" value="TRANSCRIPTIONAL REGULATORY PROTEIN"/>
    <property type="match status" value="1"/>
</dbReference>
<dbReference type="InterPro" id="IPR002078">
    <property type="entry name" value="Sigma_54_int"/>
</dbReference>
<keyword evidence="1" id="KW-0547">Nucleotide-binding</keyword>
<dbReference type="CDD" id="cd00009">
    <property type="entry name" value="AAA"/>
    <property type="match status" value="1"/>
</dbReference>
<accession>A0A7S7SPH4</accession>
<dbReference type="Gene3D" id="3.30.450.40">
    <property type="match status" value="2"/>
</dbReference>
<dbReference type="InterPro" id="IPR003018">
    <property type="entry name" value="GAF"/>
</dbReference>
<evidence type="ECO:0000313" key="9">
    <source>
        <dbReference type="Proteomes" id="UP000593892"/>
    </source>
</evidence>
<evidence type="ECO:0000256" key="5">
    <source>
        <dbReference type="ARBA" id="ARBA00023159"/>
    </source>
</evidence>
<dbReference type="Pfam" id="PF00158">
    <property type="entry name" value="Sigma54_activat"/>
    <property type="match status" value="1"/>
</dbReference>
<dbReference type="Pfam" id="PF13185">
    <property type="entry name" value="GAF_2"/>
    <property type="match status" value="2"/>
</dbReference>
<dbReference type="PROSITE" id="PS50045">
    <property type="entry name" value="SIGMA54_INTERACT_4"/>
    <property type="match status" value="1"/>
</dbReference>
<dbReference type="SUPFAM" id="SSF55781">
    <property type="entry name" value="GAF domain-like"/>
    <property type="match status" value="2"/>
</dbReference>
<dbReference type="EMBL" id="CP063849">
    <property type="protein sequence ID" value="QOY91913.1"/>
    <property type="molecule type" value="Genomic_DNA"/>
</dbReference>
<dbReference type="GO" id="GO:0006355">
    <property type="term" value="P:regulation of DNA-templated transcription"/>
    <property type="evidence" value="ECO:0007669"/>
    <property type="project" value="InterPro"/>
</dbReference>
<dbReference type="PROSITE" id="PS00675">
    <property type="entry name" value="SIGMA54_INTERACT_1"/>
    <property type="match status" value="1"/>
</dbReference>
<sequence length="667" mass="75005">MQALLRDLYNSLPKVVELDYVTIVLHDAARDEMRMHWLETSDGHIPEVPNPAMKVDESPAGLSWRKQAPVLIDDLAQEQRWPYLMSKLRENGVASSAYLPLTTAQRKLGALGFGRTHRKPFERREIEFMQHVSSQVAVAVDNVLNYEKALCFQKKLEHERDRLNVLLEITNALMGSLEPRALFSGIVGGLRRVVAHDYASLAVLSPDRAVMQLYALDYPSGELFMKEGMDIPLGLSPARIAVETQKPLIADRAKLMEFDSPVSRRLLEEGFQSAVSVPLIVRGKVIGTLNLSSFEKNAFHDEDVQFLTQVAAQIAIAVSNTFAFREIQVLRDKLSDEKLYLEEEIRTEYDFREMIGDNAAFRAVLQQVQTVAPTDASVLIIGETGTGKELIARAIHELSPRAQRTFVKLNCAAIPTGLLESEMFGHERGAFTGAIQQKLGRFELAHEGTLFLDEVGDIPLELQPKLLRALQEHEFERLGGTKTLKVNVRLVAATHRNLQQMVADGSFRMDLFYRLNVFPVLLPPLRSRRDDIPLLVRHFVQKFARRMGRRIERIPGETMEALTRYDWPGNVRELENLMERAVILSPNELLRVPLSELKNAALPDGASPSAAVQASLTLEEAERVHILQVLRESKWQLSGEGGAAARLGMKRTTLQSRMKKLGIARPV</sequence>
<dbReference type="InterPro" id="IPR025944">
    <property type="entry name" value="Sigma_54_int_dom_CS"/>
</dbReference>
<dbReference type="InterPro" id="IPR029016">
    <property type="entry name" value="GAF-like_dom_sf"/>
</dbReference>
<dbReference type="GO" id="GO:0043565">
    <property type="term" value="F:sequence-specific DNA binding"/>
    <property type="evidence" value="ECO:0007669"/>
    <property type="project" value="InterPro"/>
</dbReference>
<dbReference type="Gene3D" id="1.10.8.60">
    <property type="match status" value="1"/>
</dbReference>
<proteinExistence type="predicted"/>
<dbReference type="InterPro" id="IPR027417">
    <property type="entry name" value="P-loop_NTPase"/>
</dbReference>
<dbReference type="SMART" id="SM00065">
    <property type="entry name" value="GAF"/>
    <property type="match status" value="2"/>
</dbReference>
<dbReference type="AlphaFoldDB" id="A0A7S7SPH4"/>
<keyword evidence="2" id="KW-0067">ATP-binding</keyword>
<evidence type="ECO:0000313" key="8">
    <source>
        <dbReference type="EMBL" id="QOY91913.1"/>
    </source>
</evidence>
<name>A0A7S7SPH4_PALFE</name>
<dbReference type="PROSITE" id="PS00688">
    <property type="entry name" value="SIGMA54_INTERACT_3"/>
    <property type="match status" value="1"/>
</dbReference>
<keyword evidence="3" id="KW-0805">Transcription regulation</keyword>
<feature type="domain" description="Sigma-54 factor interaction" evidence="7">
    <location>
        <begin position="354"/>
        <end position="583"/>
    </location>
</feature>
<keyword evidence="6" id="KW-0804">Transcription</keyword>
<evidence type="ECO:0000256" key="2">
    <source>
        <dbReference type="ARBA" id="ARBA00022840"/>
    </source>
</evidence>
<dbReference type="FunFam" id="1.10.8.60:FF:000014">
    <property type="entry name" value="DNA-binding transcriptional regulator NtrC"/>
    <property type="match status" value="1"/>
</dbReference>
<keyword evidence="4" id="KW-0238">DNA-binding</keyword>
<gene>
    <name evidence="8" type="ORF">IRI77_04435</name>
</gene>
<dbReference type="Pfam" id="PF02954">
    <property type="entry name" value="HTH_8"/>
    <property type="match status" value="1"/>
</dbReference>
<evidence type="ECO:0000256" key="1">
    <source>
        <dbReference type="ARBA" id="ARBA00022741"/>
    </source>
</evidence>
<keyword evidence="5" id="KW-0010">Activator</keyword>
<dbReference type="SUPFAM" id="SSF52540">
    <property type="entry name" value="P-loop containing nucleoside triphosphate hydrolases"/>
    <property type="match status" value="1"/>
</dbReference>
<dbReference type="Gene3D" id="1.10.10.60">
    <property type="entry name" value="Homeodomain-like"/>
    <property type="match status" value="1"/>
</dbReference>